<reference evidence="2 3" key="1">
    <citation type="submission" date="2012-02" db="EMBL/GenBank/DDBJ databases">
        <title>Whole genome shotgun sequence of Gordonia terrae NBRC 100016.</title>
        <authorList>
            <person name="Takarada H."/>
            <person name="Hosoyama A."/>
            <person name="Tsuchikane K."/>
            <person name="Katsumata H."/>
            <person name="Yamazaki S."/>
            <person name="Fujita N."/>
        </authorList>
    </citation>
    <scope>NUCLEOTIDE SEQUENCE [LARGE SCALE GENOMIC DNA]</scope>
    <source>
        <strain evidence="2 3">NBRC 100016</strain>
    </source>
</reference>
<dbReference type="PANTHER" id="PTHR43685">
    <property type="entry name" value="GLYCOSYLTRANSFERASE"/>
    <property type="match status" value="1"/>
</dbReference>
<dbReference type="PANTHER" id="PTHR43685:SF2">
    <property type="entry name" value="GLYCOSYLTRANSFERASE 2-LIKE DOMAIN-CONTAINING PROTEIN"/>
    <property type="match status" value="1"/>
</dbReference>
<dbReference type="InterPro" id="IPR029044">
    <property type="entry name" value="Nucleotide-diphossugar_trans"/>
</dbReference>
<organism evidence="2 3">
    <name type="scientific">Gordonia terrae NBRC 100016</name>
    <dbReference type="NCBI Taxonomy" id="1089454"/>
    <lineage>
        <taxon>Bacteria</taxon>
        <taxon>Bacillati</taxon>
        <taxon>Actinomycetota</taxon>
        <taxon>Actinomycetes</taxon>
        <taxon>Mycobacteriales</taxon>
        <taxon>Gordoniaceae</taxon>
        <taxon>Gordonia</taxon>
    </lineage>
</organism>
<name>A0ABQ0HE15_9ACTN</name>
<accession>A0ABQ0HE15</accession>
<sequence>MEVHELDRMSVVICAYTTDRWAALMSSINAVERQLTVDDELIVVIDHNDELLELATREFASSLKPLIWVVANDERRGLSGARNCGIRLASGQIVAFVDDDATVEPHWRQRLTEHFTDPDLAAVGGYADPVWPESRPRWFPPESDWIVGCSYTGLPTTSAPVRNLMGCNMSFRRRLLVEVGGFDTDLGRIGTHPVGCEETELCIRISRHDPAAKITFDPDIRVRHHVSPDRTTVRYVLRRSFGEGLSKRQISRLVGSGAATRTERSYLTVTVPSAMMRYLRDSLSPGRRNAVPGGLGRCVALGASVLAAGIGYSFATVTEMRNGLREPRSDT</sequence>
<dbReference type="Proteomes" id="UP000004881">
    <property type="component" value="Unassembled WGS sequence"/>
</dbReference>
<evidence type="ECO:0000313" key="3">
    <source>
        <dbReference type="Proteomes" id="UP000004881"/>
    </source>
</evidence>
<dbReference type="RefSeq" id="WP_004020988.1">
    <property type="nucleotide sequence ID" value="NZ_BAFD01000060.1"/>
</dbReference>
<dbReference type="Pfam" id="PF00535">
    <property type="entry name" value="Glycos_transf_2"/>
    <property type="match status" value="1"/>
</dbReference>
<dbReference type="SUPFAM" id="SSF53448">
    <property type="entry name" value="Nucleotide-diphospho-sugar transferases"/>
    <property type="match status" value="1"/>
</dbReference>
<evidence type="ECO:0000259" key="1">
    <source>
        <dbReference type="Pfam" id="PF00535"/>
    </source>
</evidence>
<dbReference type="GeneID" id="32691172"/>
<dbReference type="InterPro" id="IPR050834">
    <property type="entry name" value="Glycosyltransf_2"/>
</dbReference>
<proteinExistence type="predicted"/>
<dbReference type="EMBL" id="BAFD01000060">
    <property type="protein sequence ID" value="GAB44133.1"/>
    <property type="molecule type" value="Genomic_DNA"/>
</dbReference>
<evidence type="ECO:0000313" key="2">
    <source>
        <dbReference type="EMBL" id="GAB44133.1"/>
    </source>
</evidence>
<gene>
    <name evidence="2" type="ORF">GOTRE_060_00400</name>
</gene>
<dbReference type="InterPro" id="IPR001173">
    <property type="entry name" value="Glyco_trans_2-like"/>
</dbReference>
<dbReference type="Gene3D" id="3.90.550.10">
    <property type="entry name" value="Spore Coat Polysaccharide Biosynthesis Protein SpsA, Chain A"/>
    <property type="match status" value="1"/>
</dbReference>
<feature type="domain" description="Glycosyltransferase 2-like" evidence="1">
    <location>
        <begin position="10"/>
        <end position="178"/>
    </location>
</feature>
<keyword evidence="3" id="KW-1185">Reference proteome</keyword>
<comment type="caution">
    <text evidence="2">The sequence shown here is derived from an EMBL/GenBank/DDBJ whole genome shotgun (WGS) entry which is preliminary data.</text>
</comment>
<protein>
    <submittedName>
        <fullName evidence="2">Glycosyltransferase</fullName>
    </submittedName>
</protein>